<protein>
    <submittedName>
        <fullName evidence="4">Pimeloyl-ACP methyl ester carboxylesterase</fullName>
    </submittedName>
</protein>
<reference evidence="4 5" key="1">
    <citation type="submission" date="2023-07" db="EMBL/GenBank/DDBJ databases">
        <title>Sorghum-associated microbial communities from plants grown in Nebraska, USA.</title>
        <authorList>
            <person name="Schachtman D."/>
        </authorList>
    </citation>
    <scope>NUCLEOTIDE SEQUENCE [LARGE SCALE GENOMIC DNA]</scope>
    <source>
        <strain evidence="4 5">584</strain>
    </source>
</reference>
<dbReference type="PANTHER" id="PTHR43798:SF31">
    <property type="entry name" value="AB HYDROLASE SUPERFAMILY PROTEIN YCLE"/>
    <property type="match status" value="1"/>
</dbReference>
<feature type="signal peptide" evidence="2">
    <location>
        <begin position="1"/>
        <end position="22"/>
    </location>
</feature>
<dbReference type="PRINTS" id="PR00111">
    <property type="entry name" value="ABHYDROLASE"/>
</dbReference>
<dbReference type="EMBL" id="JAVDPW010000002">
    <property type="protein sequence ID" value="MDR6288524.1"/>
    <property type="molecule type" value="Genomic_DNA"/>
</dbReference>
<dbReference type="InterPro" id="IPR029058">
    <property type="entry name" value="AB_hydrolase_fold"/>
</dbReference>
<dbReference type="PROSITE" id="PS51318">
    <property type="entry name" value="TAT"/>
    <property type="match status" value="1"/>
</dbReference>
<evidence type="ECO:0000256" key="2">
    <source>
        <dbReference type="SAM" id="SignalP"/>
    </source>
</evidence>
<name>A0ABU1JKH3_9PROT</name>
<accession>A0ABU1JKH3</accession>
<organism evidence="4 5">
    <name type="scientific">Inquilinus ginsengisoli</name>
    <dbReference type="NCBI Taxonomy" id="363840"/>
    <lineage>
        <taxon>Bacteria</taxon>
        <taxon>Pseudomonadati</taxon>
        <taxon>Pseudomonadota</taxon>
        <taxon>Alphaproteobacteria</taxon>
        <taxon>Rhodospirillales</taxon>
        <taxon>Rhodospirillaceae</taxon>
        <taxon>Inquilinus</taxon>
    </lineage>
</organism>
<dbReference type="RefSeq" id="WP_309792528.1">
    <property type="nucleotide sequence ID" value="NZ_JAVDPW010000002.1"/>
</dbReference>
<evidence type="ECO:0000313" key="4">
    <source>
        <dbReference type="EMBL" id="MDR6288524.1"/>
    </source>
</evidence>
<sequence>MVPSRRSFLAGAASLAALAVQAKFGIAATPARETFSVRSSDGTMLTGDAQGDPQAPEILFIHGLRQSRLSWDKQFSDPALSGFRLVRFDLRGHGDSDKPPSPDAYADADRWADDVAAVIAAAKLRRPVLVGWSLGGYVAGAYLRKYGGAGVSGINLVDAVTKLSPDLLTPLAGTFARTTTSPDLAERTAETARFLEACFHQPPTGVELQRMLVVNGMTARAVAEGFVKTTTPDLEPVFQAYAGPILLTHGAHDRLVRLAMSERIQALRPGSRLSVYADSGHSPFYEEPARFGRELATFVTASARG</sequence>
<dbReference type="PANTHER" id="PTHR43798">
    <property type="entry name" value="MONOACYLGLYCEROL LIPASE"/>
    <property type="match status" value="1"/>
</dbReference>
<dbReference type="InterPro" id="IPR000073">
    <property type="entry name" value="AB_hydrolase_1"/>
</dbReference>
<comment type="caution">
    <text evidence="4">The sequence shown here is derived from an EMBL/GenBank/DDBJ whole genome shotgun (WGS) entry which is preliminary data.</text>
</comment>
<dbReference type="InterPro" id="IPR050266">
    <property type="entry name" value="AB_hydrolase_sf"/>
</dbReference>
<dbReference type="InterPro" id="IPR006311">
    <property type="entry name" value="TAT_signal"/>
</dbReference>
<dbReference type="Gene3D" id="3.40.50.1820">
    <property type="entry name" value="alpha/beta hydrolase"/>
    <property type="match status" value="1"/>
</dbReference>
<keyword evidence="2" id="KW-0732">Signal</keyword>
<evidence type="ECO:0000259" key="3">
    <source>
        <dbReference type="Pfam" id="PF00561"/>
    </source>
</evidence>
<feature type="chain" id="PRO_5045134849" evidence="2">
    <location>
        <begin position="23"/>
        <end position="305"/>
    </location>
</feature>
<dbReference type="Pfam" id="PF00561">
    <property type="entry name" value="Abhydrolase_1"/>
    <property type="match status" value="1"/>
</dbReference>
<dbReference type="SUPFAM" id="SSF53474">
    <property type="entry name" value="alpha/beta-Hydrolases"/>
    <property type="match status" value="1"/>
</dbReference>
<evidence type="ECO:0000256" key="1">
    <source>
        <dbReference type="ARBA" id="ARBA00022801"/>
    </source>
</evidence>
<feature type="domain" description="AB hydrolase-1" evidence="3">
    <location>
        <begin position="58"/>
        <end position="288"/>
    </location>
</feature>
<keyword evidence="5" id="KW-1185">Reference proteome</keyword>
<keyword evidence="1" id="KW-0378">Hydrolase</keyword>
<proteinExistence type="predicted"/>
<gene>
    <name evidence="4" type="ORF">E9232_001031</name>
</gene>
<evidence type="ECO:0000313" key="5">
    <source>
        <dbReference type="Proteomes" id="UP001262410"/>
    </source>
</evidence>
<dbReference type="Proteomes" id="UP001262410">
    <property type="component" value="Unassembled WGS sequence"/>
</dbReference>